<name>A0A1R1XZ92_9FUNG</name>
<sequence>MFPDWGNTAEDSDKNLTLNHTWLLAVTGFLRASDIHRIDDSKRVIAQGILNLAIVAANEKRKGRPIIRPCQISRNTDQILCPVYTYETIEIHKGSFEAPHGRQHNPLYTLAFGADKPPTEHPNT</sequence>
<gene>
    <name evidence="1" type="ORF">AYI69_g6421</name>
</gene>
<proteinExistence type="predicted"/>
<accession>A0A1R1XZ92</accession>
<evidence type="ECO:0000313" key="2">
    <source>
        <dbReference type="Proteomes" id="UP000187429"/>
    </source>
</evidence>
<keyword evidence="2" id="KW-1185">Reference proteome</keyword>
<reference evidence="2" key="1">
    <citation type="submission" date="2017-01" db="EMBL/GenBank/DDBJ databases">
        <authorList>
            <person name="Wang Y."/>
            <person name="White M."/>
            <person name="Kvist S."/>
            <person name="Moncalvo J.-M."/>
        </authorList>
    </citation>
    <scope>NUCLEOTIDE SEQUENCE [LARGE SCALE GENOMIC DNA]</scope>
    <source>
        <strain evidence="2">ID-206-W2</strain>
    </source>
</reference>
<comment type="caution">
    <text evidence="1">The sequence shown here is derived from an EMBL/GenBank/DDBJ whole genome shotgun (WGS) entry which is preliminary data.</text>
</comment>
<protein>
    <submittedName>
        <fullName evidence="1">Uncharacterized protein</fullName>
    </submittedName>
</protein>
<evidence type="ECO:0000313" key="1">
    <source>
        <dbReference type="EMBL" id="OMJ19925.1"/>
    </source>
</evidence>
<dbReference type="AlphaFoldDB" id="A0A1R1XZ92"/>
<dbReference type="Proteomes" id="UP000187429">
    <property type="component" value="Unassembled WGS sequence"/>
</dbReference>
<dbReference type="EMBL" id="LSSM01002884">
    <property type="protein sequence ID" value="OMJ19925.1"/>
    <property type="molecule type" value="Genomic_DNA"/>
</dbReference>
<dbReference type="OrthoDB" id="5544972at2759"/>
<organism evidence="1 2">
    <name type="scientific">Smittium culicis</name>
    <dbReference type="NCBI Taxonomy" id="133412"/>
    <lineage>
        <taxon>Eukaryota</taxon>
        <taxon>Fungi</taxon>
        <taxon>Fungi incertae sedis</taxon>
        <taxon>Zoopagomycota</taxon>
        <taxon>Kickxellomycotina</taxon>
        <taxon>Harpellomycetes</taxon>
        <taxon>Harpellales</taxon>
        <taxon>Legeriomycetaceae</taxon>
        <taxon>Smittium</taxon>
    </lineage>
</organism>